<accession>A0ACB8B027</accession>
<proteinExistence type="predicted"/>
<sequence>MAVLSKCGTSNPIRYHSKVRKDLDVGLAPEEADRGAGPRDNVQEGNPANAKEASSTESVPGSRVLWSIVFRKLRPITELSAKELLRTWWEVVLCHYELWKGGIHHRDISESNLVYYRNAQDVAVGVLNDFDLTSTTEGRQGNKRTGTMPFMAIELLDQEGPEDHITHQYRHDAESFVWILAWLTLHYANGTRLPRKHRPLKTWLSLQAVECGDKKAMFIMRQQHKIVPLPSQTENWRVVRRGLEVVGIHYLLFRHAPVVVTMEEVFEKWLYNLVKGILS</sequence>
<name>A0ACB8B027_9AGAM</name>
<dbReference type="Proteomes" id="UP000790709">
    <property type="component" value="Unassembled WGS sequence"/>
</dbReference>
<reference evidence="1" key="1">
    <citation type="journal article" date="2021" name="New Phytol.">
        <title>Evolutionary innovations through gain and loss of genes in the ectomycorrhizal Boletales.</title>
        <authorList>
            <person name="Wu G."/>
            <person name="Miyauchi S."/>
            <person name="Morin E."/>
            <person name="Kuo A."/>
            <person name="Drula E."/>
            <person name="Varga T."/>
            <person name="Kohler A."/>
            <person name="Feng B."/>
            <person name="Cao Y."/>
            <person name="Lipzen A."/>
            <person name="Daum C."/>
            <person name="Hundley H."/>
            <person name="Pangilinan J."/>
            <person name="Johnson J."/>
            <person name="Barry K."/>
            <person name="LaButti K."/>
            <person name="Ng V."/>
            <person name="Ahrendt S."/>
            <person name="Min B."/>
            <person name="Choi I.G."/>
            <person name="Park H."/>
            <person name="Plett J.M."/>
            <person name="Magnuson J."/>
            <person name="Spatafora J.W."/>
            <person name="Nagy L.G."/>
            <person name="Henrissat B."/>
            <person name="Grigoriev I.V."/>
            <person name="Yang Z.L."/>
            <person name="Xu J."/>
            <person name="Martin F.M."/>
        </authorList>
    </citation>
    <scope>NUCLEOTIDE SEQUENCE</scope>
    <source>
        <strain evidence="1">KUC20120723A-06</strain>
    </source>
</reference>
<keyword evidence="2" id="KW-1185">Reference proteome</keyword>
<evidence type="ECO:0000313" key="2">
    <source>
        <dbReference type="Proteomes" id="UP000790709"/>
    </source>
</evidence>
<protein>
    <submittedName>
        <fullName evidence="1">Uncharacterized protein</fullName>
    </submittedName>
</protein>
<dbReference type="EMBL" id="MU266721">
    <property type="protein sequence ID" value="KAH7918884.1"/>
    <property type="molecule type" value="Genomic_DNA"/>
</dbReference>
<evidence type="ECO:0000313" key="1">
    <source>
        <dbReference type="EMBL" id="KAH7918884.1"/>
    </source>
</evidence>
<organism evidence="1 2">
    <name type="scientific">Leucogyrophana mollusca</name>
    <dbReference type="NCBI Taxonomy" id="85980"/>
    <lineage>
        <taxon>Eukaryota</taxon>
        <taxon>Fungi</taxon>
        <taxon>Dikarya</taxon>
        <taxon>Basidiomycota</taxon>
        <taxon>Agaricomycotina</taxon>
        <taxon>Agaricomycetes</taxon>
        <taxon>Agaricomycetidae</taxon>
        <taxon>Boletales</taxon>
        <taxon>Boletales incertae sedis</taxon>
        <taxon>Leucogyrophana</taxon>
    </lineage>
</organism>
<comment type="caution">
    <text evidence="1">The sequence shown here is derived from an EMBL/GenBank/DDBJ whole genome shotgun (WGS) entry which is preliminary data.</text>
</comment>
<gene>
    <name evidence="1" type="ORF">BV22DRAFT_1041437</name>
</gene>